<proteinExistence type="predicted"/>
<dbReference type="Proteomes" id="UP000265520">
    <property type="component" value="Unassembled WGS sequence"/>
</dbReference>
<evidence type="ECO:0000313" key="2">
    <source>
        <dbReference type="Proteomes" id="UP000265520"/>
    </source>
</evidence>
<keyword evidence="2" id="KW-1185">Reference proteome</keyword>
<evidence type="ECO:0000313" key="1">
    <source>
        <dbReference type="EMBL" id="MCI85240.1"/>
    </source>
</evidence>
<protein>
    <submittedName>
        <fullName evidence="1">Uncharacterized protein</fullName>
    </submittedName>
</protein>
<name>A0A392VFT1_9FABA</name>
<accession>A0A392VFT1</accession>
<dbReference type="EMBL" id="LXQA011110625">
    <property type="protein sequence ID" value="MCI85240.1"/>
    <property type="molecule type" value="Genomic_DNA"/>
</dbReference>
<sequence length="60" mass="6462">PFKKTRVTTIKARRPESIKQRVEGPCSTLAQETALFFLELLVAAPSLGSSKSGAMHCSQG</sequence>
<organism evidence="1 2">
    <name type="scientific">Trifolium medium</name>
    <dbReference type="NCBI Taxonomy" id="97028"/>
    <lineage>
        <taxon>Eukaryota</taxon>
        <taxon>Viridiplantae</taxon>
        <taxon>Streptophyta</taxon>
        <taxon>Embryophyta</taxon>
        <taxon>Tracheophyta</taxon>
        <taxon>Spermatophyta</taxon>
        <taxon>Magnoliopsida</taxon>
        <taxon>eudicotyledons</taxon>
        <taxon>Gunneridae</taxon>
        <taxon>Pentapetalae</taxon>
        <taxon>rosids</taxon>
        <taxon>fabids</taxon>
        <taxon>Fabales</taxon>
        <taxon>Fabaceae</taxon>
        <taxon>Papilionoideae</taxon>
        <taxon>50 kb inversion clade</taxon>
        <taxon>NPAAA clade</taxon>
        <taxon>Hologalegina</taxon>
        <taxon>IRL clade</taxon>
        <taxon>Trifolieae</taxon>
        <taxon>Trifolium</taxon>
    </lineage>
</organism>
<reference evidence="1 2" key="1">
    <citation type="journal article" date="2018" name="Front. Plant Sci.">
        <title>Red Clover (Trifolium pratense) and Zigzag Clover (T. medium) - A Picture of Genomic Similarities and Differences.</title>
        <authorList>
            <person name="Dluhosova J."/>
            <person name="Istvanek J."/>
            <person name="Nedelnik J."/>
            <person name="Repkova J."/>
        </authorList>
    </citation>
    <scope>NUCLEOTIDE SEQUENCE [LARGE SCALE GENOMIC DNA]</scope>
    <source>
        <strain evidence="2">cv. 10/8</strain>
        <tissue evidence="1">Leaf</tissue>
    </source>
</reference>
<dbReference type="AlphaFoldDB" id="A0A392VFT1"/>
<comment type="caution">
    <text evidence="1">The sequence shown here is derived from an EMBL/GenBank/DDBJ whole genome shotgun (WGS) entry which is preliminary data.</text>
</comment>
<feature type="non-terminal residue" evidence="1">
    <location>
        <position position="1"/>
    </location>
</feature>